<dbReference type="EMBL" id="JAHESE010000002">
    <property type="protein sequence ID" value="MBT1707338.1"/>
    <property type="molecule type" value="Genomic_DNA"/>
</dbReference>
<dbReference type="Gene3D" id="3.40.50.720">
    <property type="entry name" value="NAD(P)-binding Rossmann-like Domain"/>
    <property type="match status" value="1"/>
</dbReference>
<comment type="caution">
    <text evidence="2">The sequence shown here is derived from an EMBL/GenBank/DDBJ whole genome shotgun (WGS) entry which is preliminary data.</text>
</comment>
<accession>A0AAP2GSL7</accession>
<dbReference type="InterPro" id="IPR036291">
    <property type="entry name" value="NAD(P)-bd_dom_sf"/>
</dbReference>
<evidence type="ECO:0000259" key="1">
    <source>
        <dbReference type="SMART" id="SM00829"/>
    </source>
</evidence>
<dbReference type="Pfam" id="PF13602">
    <property type="entry name" value="ADH_zinc_N_2"/>
    <property type="match status" value="1"/>
</dbReference>
<dbReference type="InterPro" id="IPR011032">
    <property type="entry name" value="GroES-like_sf"/>
</dbReference>
<evidence type="ECO:0000313" key="2">
    <source>
        <dbReference type="EMBL" id="MBT1707338.1"/>
    </source>
</evidence>
<dbReference type="AlphaFoldDB" id="A0AAP2GSL7"/>
<dbReference type="Gene3D" id="3.90.180.10">
    <property type="entry name" value="Medium-chain alcohol dehydrogenases, catalytic domain"/>
    <property type="match status" value="1"/>
</dbReference>
<dbReference type="Proteomes" id="UP001319080">
    <property type="component" value="Unassembled WGS sequence"/>
</dbReference>
<proteinExistence type="predicted"/>
<sequence length="342" mass="38244">MRMREFYLVEKTGSLRNLRLRRSEIPALEKGKVLVGVRSVGLNYADIFAIMGLYSATPQVPFIPGLEFSGEVLSSDSDKFQVGQKVMGVTRFGGYDSHIVADPEYLFPLPGGWSYEEGAAFPVQTFTAYYALRTLGDLKSGQTVLIHSAAGGVGLQAHRIAKKYNAYTIGVVGAENKVTLLRQEGFDKTIVRGKHFRHDLRLSLGDRLLHLVLETTGGKYFYDSYNMLAPMGRLVAYGSAQFTPASHRPNYISLAFRYLFRPRVDPLTMIKSNKSVMAFNLIWIYEQKELMYEMLRDIEALHLPPPIVGHRFDFSHMAEALALFQSGKTTGKVVLNIAGSVE</sequence>
<protein>
    <submittedName>
        <fullName evidence="2">Zinc-binding dehydrogenase</fullName>
    </submittedName>
</protein>
<dbReference type="InterPro" id="IPR013154">
    <property type="entry name" value="ADH-like_N"/>
</dbReference>
<name>A0AAP2GSL7_9BACT</name>
<dbReference type="InterPro" id="IPR020843">
    <property type="entry name" value="ER"/>
</dbReference>
<dbReference type="SMART" id="SM00829">
    <property type="entry name" value="PKS_ER"/>
    <property type="match status" value="1"/>
</dbReference>
<dbReference type="SUPFAM" id="SSF50129">
    <property type="entry name" value="GroES-like"/>
    <property type="match status" value="1"/>
</dbReference>
<dbReference type="Pfam" id="PF08240">
    <property type="entry name" value="ADH_N"/>
    <property type="match status" value="1"/>
</dbReference>
<dbReference type="GO" id="GO:0016491">
    <property type="term" value="F:oxidoreductase activity"/>
    <property type="evidence" value="ECO:0007669"/>
    <property type="project" value="InterPro"/>
</dbReference>
<dbReference type="InterPro" id="IPR051397">
    <property type="entry name" value="Zn-ADH-like_protein"/>
</dbReference>
<gene>
    <name evidence="2" type="ORF">KK062_03850</name>
</gene>
<organism evidence="2 3">
    <name type="scientific">Dawidia cretensis</name>
    <dbReference type="NCBI Taxonomy" id="2782350"/>
    <lineage>
        <taxon>Bacteria</taxon>
        <taxon>Pseudomonadati</taxon>
        <taxon>Bacteroidota</taxon>
        <taxon>Cytophagia</taxon>
        <taxon>Cytophagales</taxon>
        <taxon>Chryseotaleaceae</taxon>
        <taxon>Dawidia</taxon>
    </lineage>
</organism>
<reference evidence="2 3" key="1">
    <citation type="submission" date="2021-05" db="EMBL/GenBank/DDBJ databases">
        <title>A Polyphasic approach of four new species of the genus Ohtaekwangia: Ohtaekwangia histidinii sp. nov., Ohtaekwangia cretensis sp. nov., Ohtaekwangia indiensis sp. nov., Ohtaekwangia reichenbachii sp. nov. from diverse environment.</title>
        <authorList>
            <person name="Octaviana S."/>
        </authorList>
    </citation>
    <scope>NUCLEOTIDE SEQUENCE [LARGE SCALE GENOMIC DNA]</scope>
    <source>
        <strain evidence="2 3">PWU5</strain>
    </source>
</reference>
<dbReference type="PANTHER" id="PTHR43677:SF4">
    <property type="entry name" value="QUINONE OXIDOREDUCTASE-LIKE PROTEIN 2"/>
    <property type="match status" value="1"/>
</dbReference>
<dbReference type="SUPFAM" id="SSF51735">
    <property type="entry name" value="NAD(P)-binding Rossmann-fold domains"/>
    <property type="match status" value="1"/>
</dbReference>
<feature type="domain" description="Enoyl reductase (ER)" evidence="1">
    <location>
        <begin position="13"/>
        <end position="335"/>
    </location>
</feature>
<keyword evidence="3" id="KW-1185">Reference proteome</keyword>
<dbReference type="PANTHER" id="PTHR43677">
    <property type="entry name" value="SHORT-CHAIN DEHYDROGENASE/REDUCTASE"/>
    <property type="match status" value="1"/>
</dbReference>
<evidence type="ECO:0000313" key="3">
    <source>
        <dbReference type="Proteomes" id="UP001319080"/>
    </source>
</evidence>